<keyword evidence="1" id="KW-0732">Signal</keyword>
<name>A0A0H5ABG0_9PSED</name>
<dbReference type="NCBIfam" id="TIGR02285">
    <property type="entry name" value="TIGR02285 family protein"/>
    <property type="match status" value="1"/>
</dbReference>
<reference evidence="3" key="2">
    <citation type="submission" date="2015-05" db="EMBL/GenBank/DDBJ databases">
        <authorList>
            <person name="Swarnkar M.K."/>
            <person name="Vyas P."/>
            <person name="Rahi P."/>
            <person name="Thakur R."/>
            <person name="Thakur N."/>
            <person name="Singh A.K."/>
            <person name="Gulati A."/>
        </authorList>
    </citation>
    <scope>NUCLEOTIDE SEQUENCE [LARGE SCALE GENOMIC DNA]</scope>
    <source>
        <strain evidence="3">745</strain>
    </source>
</reference>
<accession>A0A0H5ABG0</accession>
<evidence type="ECO:0000313" key="2">
    <source>
        <dbReference type="EMBL" id="AKS08286.1"/>
    </source>
</evidence>
<proteinExistence type="predicted"/>
<dbReference type="AlphaFoldDB" id="A0A0H5ABG0"/>
<feature type="signal peptide" evidence="1">
    <location>
        <begin position="1"/>
        <end position="29"/>
    </location>
</feature>
<organism evidence="2 3">
    <name type="scientific">Pseudomonas trivialis</name>
    <dbReference type="NCBI Taxonomy" id="200450"/>
    <lineage>
        <taxon>Bacteria</taxon>
        <taxon>Pseudomonadati</taxon>
        <taxon>Pseudomonadota</taxon>
        <taxon>Gammaproteobacteria</taxon>
        <taxon>Pseudomonadales</taxon>
        <taxon>Pseudomonadaceae</taxon>
        <taxon>Pseudomonas</taxon>
    </lineage>
</organism>
<dbReference type="InterPro" id="IPR011972">
    <property type="entry name" value="CHP02285"/>
</dbReference>
<dbReference type="KEGG" id="ptv:AA957_19865"/>
<protein>
    <submittedName>
        <fullName evidence="2">Lipoprotein</fullName>
    </submittedName>
</protein>
<dbReference type="PATRIC" id="fig|200450.3.peg.4075"/>
<dbReference type="Proteomes" id="UP000036608">
    <property type="component" value="Chromosome"/>
</dbReference>
<sequence length="296" mass="33423">MTVSPARRRLLQLCLVCAIASEWPLSAHAEETLTWLLRDLPPVTIFEGPQKGQGVLDRLLPTLSERLPEYRHQVMHVNRARGNQMLRDPTTLTCDPSLLWTTERAKYVVFSAQAFVSVSNGVTIRRIQQEELAAFIDEGQFDLQAFLGSRTARIGATAERSYGPLIDEQLKGADPNTLAFHYGNDALGSLLQMQRLGRLEAVLGYAPEIRYHAMQQGIAPEDLMFFPIKGSAPYQRTHIGCSDTPQGHQAIQRIDQVLREIPQEQLQASYAEWLDPVMREHYLQDNPSFFLDSPEP</sequence>
<dbReference type="SUPFAM" id="SSF53850">
    <property type="entry name" value="Periplasmic binding protein-like II"/>
    <property type="match status" value="1"/>
</dbReference>
<dbReference type="RefSeq" id="WP_049711683.1">
    <property type="nucleotide sequence ID" value="NZ_CP011507.1"/>
</dbReference>
<reference evidence="2 3" key="1">
    <citation type="journal article" date="2015" name="Genome Announc.">
        <title>Complete Genome Sequence of the Rhizobacterium Pseudomonas trivialis Strain IHBB745 with Multiple Plant Growth-Promoting Activities and Tolerance to Desiccation and Alkalinity.</title>
        <authorList>
            <person name="Gulati A."/>
            <person name="Swarnkar M.K."/>
            <person name="Vyas P."/>
            <person name="Rahi P."/>
            <person name="Thakur R."/>
            <person name="Thakur N."/>
            <person name="Singh A.K."/>
        </authorList>
    </citation>
    <scope>NUCLEOTIDE SEQUENCE [LARGE SCALE GENOMIC DNA]</scope>
    <source>
        <strain evidence="3">745</strain>
    </source>
</reference>
<evidence type="ECO:0000256" key="1">
    <source>
        <dbReference type="SAM" id="SignalP"/>
    </source>
</evidence>
<keyword evidence="2" id="KW-0449">Lipoprotein</keyword>
<feature type="chain" id="PRO_5005215228" evidence="1">
    <location>
        <begin position="30"/>
        <end position="296"/>
    </location>
</feature>
<dbReference type="EMBL" id="CP011507">
    <property type="protein sequence ID" value="AKS08286.1"/>
    <property type="molecule type" value="Genomic_DNA"/>
</dbReference>
<gene>
    <name evidence="2" type="ORF">AA957_19865</name>
</gene>
<dbReference type="OrthoDB" id="8480452at2"/>
<evidence type="ECO:0000313" key="3">
    <source>
        <dbReference type="Proteomes" id="UP000036608"/>
    </source>
</evidence>